<protein>
    <submittedName>
        <fullName evidence="1">Uncharacterized protein</fullName>
    </submittedName>
</protein>
<keyword evidence="2" id="KW-1185">Reference proteome</keyword>
<dbReference type="EMBL" id="BTGU01010125">
    <property type="protein sequence ID" value="GMN71589.1"/>
    <property type="molecule type" value="Genomic_DNA"/>
</dbReference>
<organism evidence="1 2">
    <name type="scientific">Ficus carica</name>
    <name type="common">Common fig</name>
    <dbReference type="NCBI Taxonomy" id="3494"/>
    <lineage>
        <taxon>Eukaryota</taxon>
        <taxon>Viridiplantae</taxon>
        <taxon>Streptophyta</taxon>
        <taxon>Embryophyta</taxon>
        <taxon>Tracheophyta</taxon>
        <taxon>Spermatophyta</taxon>
        <taxon>Magnoliopsida</taxon>
        <taxon>eudicotyledons</taxon>
        <taxon>Gunneridae</taxon>
        <taxon>Pentapetalae</taxon>
        <taxon>rosids</taxon>
        <taxon>fabids</taxon>
        <taxon>Rosales</taxon>
        <taxon>Moraceae</taxon>
        <taxon>Ficeae</taxon>
        <taxon>Ficus</taxon>
    </lineage>
</organism>
<dbReference type="Proteomes" id="UP001187192">
    <property type="component" value="Unassembled WGS sequence"/>
</dbReference>
<sequence>MLKSIPVVADHSLCEVHILRCPKLKRVTCLDRDPCPPSLKYFSIDDDSWESLEWNHPNAKDAVESVRRRW</sequence>
<name>A0AA88EBD9_FICCA</name>
<comment type="caution">
    <text evidence="1">The sequence shown here is derived from an EMBL/GenBank/DDBJ whole genome shotgun (WGS) entry which is preliminary data.</text>
</comment>
<proteinExistence type="predicted"/>
<accession>A0AA88EBD9</accession>
<dbReference type="AlphaFoldDB" id="A0AA88EBD9"/>
<gene>
    <name evidence="1" type="ORF">TIFTF001_051855</name>
</gene>
<reference evidence="1" key="1">
    <citation type="submission" date="2023-07" db="EMBL/GenBank/DDBJ databases">
        <title>draft genome sequence of fig (Ficus carica).</title>
        <authorList>
            <person name="Takahashi T."/>
            <person name="Nishimura K."/>
        </authorList>
    </citation>
    <scope>NUCLEOTIDE SEQUENCE</scope>
</reference>
<evidence type="ECO:0000313" key="2">
    <source>
        <dbReference type="Proteomes" id="UP001187192"/>
    </source>
</evidence>
<evidence type="ECO:0000313" key="1">
    <source>
        <dbReference type="EMBL" id="GMN71589.1"/>
    </source>
</evidence>